<organism evidence="5 6">
    <name type="scientific">Paenibacillus auburnensis</name>
    <dbReference type="NCBI Taxonomy" id="2905649"/>
    <lineage>
        <taxon>Bacteria</taxon>
        <taxon>Bacillati</taxon>
        <taxon>Bacillota</taxon>
        <taxon>Bacilli</taxon>
        <taxon>Bacillales</taxon>
        <taxon>Paenibacillaceae</taxon>
        <taxon>Paenibacillus</taxon>
    </lineage>
</organism>
<evidence type="ECO:0000256" key="2">
    <source>
        <dbReference type="ARBA" id="ARBA00034301"/>
    </source>
</evidence>
<dbReference type="Gene3D" id="3.60.15.10">
    <property type="entry name" value="Ribonuclease Z/Hydroxyacylglutathione hydrolase-like"/>
    <property type="match status" value="1"/>
</dbReference>
<comment type="catalytic activity">
    <reaction evidence="1">
        <text>3',5'-cyclic CMP + H2O = CMP + H(+)</text>
        <dbReference type="Rhea" id="RHEA:72675"/>
        <dbReference type="ChEBI" id="CHEBI:15377"/>
        <dbReference type="ChEBI" id="CHEBI:15378"/>
        <dbReference type="ChEBI" id="CHEBI:58003"/>
        <dbReference type="ChEBI" id="CHEBI:60377"/>
    </reaction>
    <physiologicalReaction direction="left-to-right" evidence="1">
        <dbReference type="Rhea" id="RHEA:72676"/>
    </physiologicalReaction>
</comment>
<evidence type="ECO:0000259" key="4">
    <source>
        <dbReference type="SMART" id="SM00849"/>
    </source>
</evidence>
<comment type="function">
    <text evidence="2">Counteracts the endogenous Pycsar antiviral defense system. Phosphodiesterase that enables metal-dependent hydrolysis of host cyclic nucleotide Pycsar defense signals such as cCMP and cUMP.</text>
</comment>
<keyword evidence="6" id="KW-1185">Reference proteome</keyword>
<evidence type="ECO:0000256" key="3">
    <source>
        <dbReference type="ARBA" id="ARBA00048505"/>
    </source>
</evidence>
<dbReference type="InterPro" id="IPR036866">
    <property type="entry name" value="RibonucZ/Hydroxyglut_hydro"/>
</dbReference>
<dbReference type="CDD" id="cd16282">
    <property type="entry name" value="metallo-hydrolase-like_MBL-fold"/>
    <property type="match status" value="1"/>
</dbReference>
<accession>A0ABM9C8S6</accession>
<comment type="caution">
    <text evidence="5">The sequence shown here is derived from an EMBL/GenBank/DDBJ whole genome shotgun (WGS) entry which is preliminary data.</text>
</comment>
<evidence type="ECO:0000313" key="6">
    <source>
        <dbReference type="Proteomes" id="UP000838324"/>
    </source>
</evidence>
<dbReference type="InterPro" id="IPR001279">
    <property type="entry name" value="Metallo-B-lactamas"/>
</dbReference>
<dbReference type="Proteomes" id="UP000838324">
    <property type="component" value="Unassembled WGS sequence"/>
</dbReference>
<protein>
    <recommendedName>
        <fullName evidence="4">Metallo-beta-lactamase domain-containing protein</fullName>
    </recommendedName>
</protein>
<reference evidence="5" key="1">
    <citation type="submission" date="2022-01" db="EMBL/GenBank/DDBJ databases">
        <authorList>
            <person name="Criscuolo A."/>
        </authorList>
    </citation>
    <scope>NUCLEOTIDE SEQUENCE</scope>
    <source>
        <strain evidence="5">CIP111892</strain>
    </source>
</reference>
<evidence type="ECO:0000256" key="1">
    <source>
        <dbReference type="ARBA" id="ARBA00034221"/>
    </source>
</evidence>
<dbReference type="EMBL" id="CAKMMG010000003">
    <property type="protein sequence ID" value="CAH1207414.1"/>
    <property type="molecule type" value="Genomic_DNA"/>
</dbReference>
<dbReference type="Pfam" id="PF00753">
    <property type="entry name" value="Lactamase_B"/>
    <property type="match status" value="1"/>
</dbReference>
<evidence type="ECO:0000313" key="5">
    <source>
        <dbReference type="EMBL" id="CAH1207414.1"/>
    </source>
</evidence>
<dbReference type="InterPro" id="IPR050855">
    <property type="entry name" value="NDM-1-like"/>
</dbReference>
<proteinExistence type="predicted"/>
<dbReference type="SMART" id="SM00849">
    <property type="entry name" value="Lactamase_B"/>
    <property type="match status" value="1"/>
</dbReference>
<feature type="domain" description="Metallo-beta-lactamase" evidence="4">
    <location>
        <begin position="70"/>
        <end position="288"/>
    </location>
</feature>
<dbReference type="PANTHER" id="PTHR42951:SF4">
    <property type="entry name" value="ACYL-COENZYME A THIOESTERASE MBLAC2"/>
    <property type="match status" value="1"/>
</dbReference>
<dbReference type="SUPFAM" id="SSF56281">
    <property type="entry name" value="Metallo-hydrolase/oxidoreductase"/>
    <property type="match status" value="1"/>
</dbReference>
<name>A0ABM9C8S6_9BACL</name>
<comment type="catalytic activity">
    <reaction evidence="3">
        <text>3',5'-cyclic UMP + H2O = UMP + H(+)</text>
        <dbReference type="Rhea" id="RHEA:70575"/>
        <dbReference type="ChEBI" id="CHEBI:15377"/>
        <dbReference type="ChEBI" id="CHEBI:15378"/>
        <dbReference type="ChEBI" id="CHEBI:57865"/>
        <dbReference type="ChEBI" id="CHEBI:184387"/>
    </reaction>
    <physiologicalReaction direction="left-to-right" evidence="3">
        <dbReference type="Rhea" id="RHEA:70576"/>
    </physiologicalReaction>
</comment>
<gene>
    <name evidence="5" type="ORF">PAECIP111892_02885</name>
</gene>
<dbReference type="PANTHER" id="PTHR42951">
    <property type="entry name" value="METALLO-BETA-LACTAMASE DOMAIN-CONTAINING"/>
    <property type="match status" value="1"/>
</dbReference>
<sequence>MDNPAAGNWIILILPDETNGVMLTYKDNWKYYEFKFMKRGQIMFHSRHFSIHLLAEGIYALIATEQGGAMSNAGIMDMGGYTLIFDTFNTPQAGKDLREAALYLLDQPIGYVINSHWHGDHVRGNQFFSDELIVSSSRTRELMQETQPQWLARMTPLLPQLEADIADAAVKLSAEPEQEKRLPLAAEHNYLLEIRESIETLAVTYPELTYDHQLTFHGSKRSVRLLSLGRAHTECDSILYSPADSLVFAGDVIAIRNHPLFTDGDPHSWLNALSALENLGAKQIVPGHGPVGDAGSIICMQEYIMDLLAVSQQYRGLEPKPDAAGIPVPEAYRDWSATGVYYRNLEFLLNRSF</sequence>